<evidence type="ECO:0000313" key="2">
    <source>
        <dbReference type="Proteomes" id="UP000054342"/>
    </source>
</evidence>
<protein>
    <recommendedName>
        <fullName evidence="3">Transcription factor domain-containing protein</fullName>
    </recommendedName>
</protein>
<dbReference type="GeneID" id="25322311"/>
<accession>A0A0D2FJ42</accession>
<dbReference type="RefSeq" id="XP_013320748.1">
    <property type="nucleotide sequence ID" value="XM_013465294.1"/>
</dbReference>
<reference evidence="1 2" key="1">
    <citation type="submission" date="2015-01" db="EMBL/GenBank/DDBJ databases">
        <title>The Genome Sequence of Exophiala xenobiotica CBS118157.</title>
        <authorList>
            <consortium name="The Broad Institute Genomics Platform"/>
            <person name="Cuomo C."/>
            <person name="de Hoog S."/>
            <person name="Gorbushina A."/>
            <person name="Stielow B."/>
            <person name="Teixiera M."/>
            <person name="Abouelleil A."/>
            <person name="Chapman S.B."/>
            <person name="Priest M."/>
            <person name="Young S.K."/>
            <person name="Wortman J."/>
            <person name="Nusbaum C."/>
            <person name="Birren B."/>
        </authorList>
    </citation>
    <scope>NUCLEOTIDE SEQUENCE [LARGE SCALE GENOMIC DNA]</scope>
    <source>
        <strain evidence="1 2">CBS 118157</strain>
    </source>
</reference>
<dbReference type="HOGENOM" id="CLU_834283_0_0_1"/>
<organism evidence="1 2">
    <name type="scientific">Exophiala xenobiotica</name>
    <dbReference type="NCBI Taxonomy" id="348802"/>
    <lineage>
        <taxon>Eukaryota</taxon>
        <taxon>Fungi</taxon>
        <taxon>Dikarya</taxon>
        <taxon>Ascomycota</taxon>
        <taxon>Pezizomycotina</taxon>
        <taxon>Eurotiomycetes</taxon>
        <taxon>Chaetothyriomycetidae</taxon>
        <taxon>Chaetothyriales</taxon>
        <taxon>Herpotrichiellaceae</taxon>
        <taxon>Exophiala</taxon>
    </lineage>
</organism>
<sequence length="333" mass="37608">MAKLLDRQTRAWIELNRLSATITEVLYLSPAAAQNLASNRHYSGLLDHFNLMFDQWHDKIFQDGGTWEFSDLFRMNLPVSHLTCMADVTTRFSDLLVIEYYRIRVHTNALGIRAPIERLTANKRHGADHPILQQPLLRGRESVYIQEVMVGACAMLSKVTELADLGVLRFCPVRTFLCVVSTSMLLLATVHLGCATVEDEGIFELMDRATSGLRSCVVDDLHLSSRIGTLLEIHVRKLRLKRSRKLRTDAASGHVDTLNNSQVDTAYVAGEEPHAMDDHQQSLDPDFALSDVNFDFPQELSDDIWGFQMPTPFAPLHHNTARESEGPHFNQSL</sequence>
<dbReference type="AlphaFoldDB" id="A0A0D2FJ42"/>
<dbReference type="OrthoDB" id="2262349at2759"/>
<dbReference type="PANTHER" id="PTHR31644">
    <property type="entry name" value="TRANSCRIPTIONAL ACTIVATOR ARO80-RELATED"/>
    <property type="match status" value="1"/>
</dbReference>
<dbReference type="STRING" id="348802.A0A0D2FJ42"/>
<proteinExistence type="predicted"/>
<dbReference type="GO" id="GO:0000981">
    <property type="term" value="F:DNA-binding transcription factor activity, RNA polymerase II-specific"/>
    <property type="evidence" value="ECO:0007669"/>
    <property type="project" value="TreeGrafter"/>
</dbReference>
<dbReference type="GO" id="GO:0045944">
    <property type="term" value="P:positive regulation of transcription by RNA polymerase II"/>
    <property type="evidence" value="ECO:0007669"/>
    <property type="project" value="TreeGrafter"/>
</dbReference>
<dbReference type="InterPro" id="IPR052780">
    <property type="entry name" value="AAA_Catabolism_Regulators"/>
</dbReference>
<dbReference type="EMBL" id="KN847317">
    <property type="protein sequence ID" value="KIW60164.1"/>
    <property type="molecule type" value="Genomic_DNA"/>
</dbReference>
<gene>
    <name evidence="1" type="ORF">PV05_00403</name>
</gene>
<dbReference type="PANTHER" id="PTHR31644:SF2">
    <property type="entry name" value="TRANSCRIPTIONAL ACTIVATOR ARO80-RELATED"/>
    <property type="match status" value="1"/>
</dbReference>
<keyword evidence="2" id="KW-1185">Reference proteome</keyword>
<dbReference type="GO" id="GO:0005634">
    <property type="term" value="C:nucleus"/>
    <property type="evidence" value="ECO:0007669"/>
    <property type="project" value="TreeGrafter"/>
</dbReference>
<evidence type="ECO:0008006" key="3">
    <source>
        <dbReference type="Google" id="ProtNLM"/>
    </source>
</evidence>
<dbReference type="GO" id="GO:0009074">
    <property type="term" value="P:aromatic amino acid family catabolic process"/>
    <property type="evidence" value="ECO:0007669"/>
    <property type="project" value="TreeGrafter"/>
</dbReference>
<dbReference type="Proteomes" id="UP000054342">
    <property type="component" value="Unassembled WGS sequence"/>
</dbReference>
<name>A0A0D2FJ42_9EURO</name>
<evidence type="ECO:0000313" key="1">
    <source>
        <dbReference type="EMBL" id="KIW60164.1"/>
    </source>
</evidence>